<feature type="non-terminal residue" evidence="5">
    <location>
        <position position="242"/>
    </location>
</feature>
<protein>
    <submittedName>
        <fullName evidence="5">S-adenosylmethionine decarboxylase</fullName>
    </submittedName>
</protein>
<dbReference type="OrthoDB" id="269766at2759"/>
<comment type="similarity">
    <text evidence="2">Belongs to the eukaryotic AdoMetDC family.</text>
</comment>
<dbReference type="AlphaFoldDB" id="S9UUR4"/>
<dbReference type="EMBL" id="ATMH01001440">
    <property type="protein sequence ID" value="EPY34662.1"/>
    <property type="molecule type" value="Genomic_DNA"/>
</dbReference>
<dbReference type="GO" id="GO:0004014">
    <property type="term" value="F:adenosylmethionine decarboxylase activity"/>
    <property type="evidence" value="ECO:0007669"/>
    <property type="project" value="InterPro"/>
</dbReference>
<dbReference type="Gene3D" id="3.60.90.10">
    <property type="entry name" value="S-adenosylmethionine decarboxylase"/>
    <property type="match status" value="1"/>
</dbReference>
<comment type="caution">
    <text evidence="5">The sequence shown here is derived from an EMBL/GenBank/DDBJ whole genome shotgun (WGS) entry which is preliminary data.</text>
</comment>
<dbReference type="UniPathway" id="UPA00331">
    <property type="reaction ID" value="UER00451"/>
</dbReference>
<evidence type="ECO:0000256" key="2">
    <source>
        <dbReference type="ARBA" id="ARBA00008466"/>
    </source>
</evidence>
<reference evidence="5 6" key="1">
    <citation type="journal article" date="2013" name="PLoS ONE">
        <title>Predicting the Proteins of Angomonas deanei, Strigomonas culicis and Their Respective Endosymbionts Reveals New Aspects of the Trypanosomatidae Family.</title>
        <authorList>
            <person name="Motta M.C."/>
            <person name="Martins A.C."/>
            <person name="de Souza S.S."/>
            <person name="Catta-Preta C.M."/>
            <person name="Silva R."/>
            <person name="Klein C.C."/>
            <person name="de Almeida L.G."/>
            <person name="de Lima Cunha O."/>
            <person name="Ciapina L.P."/>
            <person name="Brocchi M."/>
            <person name="Colabardini A.C."/>
            <person name="de Araujo Lima B."/>
            <person name="Machado C.R."/>
            <person name="de Almeida Soares C.M."/>
            <person name="Probst C.M."/>
            <person name="de Menezes C.B."/>
            <person name="Thompson C.E."/>
            <person name="Bartholomeu D.C."/>
            <person name="Gradia D.F."/>
            <person name="Pavoni D.P."/>
            <person name="Grisard E.C."/>
            <person name="Fantinatti-Garboggini F."/>
            <person name="Marchini F.K."/>
            <person name="Rodrigues-Luiz G.F."/>
            <person name="Wagner G."/>
            <person name="Goldman G.H."/>
            <person name="Fietto J.L."/>
            <person name="Elias M.C."/>
            <person name="Goldman M.H."/>
            <person name="Sagot M.F."/>
            <person name="Pereira M."/>
            <person name="Stoco P.H."/>
            <person name="de Mendonca-Neto R.P."/>
            <person name="Teixeira S.M."/>
            <person name="Maciel T.E."/>
            <person name="de Oliveira Mendes T.A."/>
            <person name="Urmenyi T.P."/>
            <person name="de Souza W."/>
            <person name="Schenkman S."/>
            <person name="de Vasconcelos A.T."/>
        </authorList>
    </citation>
    <scope>NUCLEOTIDE SEQUENCE [LARGE SCALE GENOMIC DNA]</scope>
</reference>
<dbReference type="InterPro" id="IPR048283">
    <property type="entry name" value="AdoMetDC-like"/>
</dbReference>
<evidence type="ECO:0000256" key="4">
    <source>
        <dbReference type="ARBA" id="ARBA00023115"/>
    </source>
</evidence>
<dbReference type="InterPro" id="IPR016067">
    <property type="entry name" value="S-AdoMet_deCO2ase_core"/>
</dbReference>
<organism evidence="5 6">
    <name type="scientific">Strigomonas culicis</name>
    <dbReference type="NCBI Taxonomy" id="28005"/>
    <lineage>
        <taxon>Eukaryota</taxon>
        <taxon>Discoba</taxon>
        <taxon>Euglenozoa</taxon>
        <taxon>Kinetoplastea</taxon>
        <taxon>Metakinetoplastina</taxon>
        <taxon>Trypanosomatida</taxon>
        <taxon>Trypanosomatidae</taxon>
        <taxon>Strigomonadinae</taxon>
        <taxon>Strigomonas</taxon>
    </lineage>
</organism>
<keyword evidence="6" id="KW-1185">Reference proteome</keyword>
<gene>
    <name evidence="5" type="ORF">STCU_01440</name>
</gene>
<evidence type="ECO:0000256" key="3">
    <source>
        <dbReference type="ARBA" id="ARBA00023066"/>
    </source>
</evidence>
<accession>S9UUR4</accession>
<dbReference type="SUPFAM" id="SSF56276">
    <property type="entry name" value="S-adenosylmethionine decarboxylase"/>
    <property type="match status" value="1"/>
</dbReference>
<evidence type="ECO:0000256" key="1">
    <source>
        <dbReference type="ARBA" id="ARBA00004911"/>
    </source>
</evidence>
<sequence length="242" mass="26908">MTSWASPRDAYPSSVHALMSLWGDFSTAPGSDSGLEKRFEVDFAQPITAATFTVAEMEEVFAAADQYLVSQKCEYQVTALTFAQVLVALGSQQMVASADSIVQLHKVIAPFMALCARKGVQAEWASFFRKNTHSPWEHSDTSDMMACEYAELKSSLPQGHSFLTGPIDGDHFFHYIYDNIERGDERARVEVDTQLNLFLHGLKADQVTTPTVKGVNHQLVVLPEGFYEMHRKFPEAGSATFE</sequence>
<dbReference type="GO" id="GO:0008295">
    <property type="term" value="P:spermidine biosynthetic process"/>
    <property type="evidence" value="ECO:0007669"/>
    <property type="project" value="UniProtKB-KW"/>
</dbReference>
<proteinExistence type="inferred from homology"/>
<keyword evidence="3" id="KW-0745">Spermidine biosynthesis</keyword>
<comment type="pathway">
    <text evidence="1">Amine and polyamine biosynthesis; S-adenosylmethioninamine biosynthesis; S-adenosylmethioninamine from S-adenosyl-L-methionine: step 1/1.</text>
</comment>
<dbReference type="Proteomes" id="UP000015354">
    <property type="component" value="Unassembled WGS sequence"/>
</dbReference>
<dbReference type="Pfam" id="PF01536">
    <property type="entry name" value="SAM_decarbox"/>
    <property type="match status" value="1"/>
</dbReference>
<evidence type="ECO:0000313" key="6">
    <source>
        <dbReference type="Proteomes" id="UP000015354"/>
    </source>
</evidence>
<evidence type="ECO:0000313" key="5">
    <source>
        <dbReference type="EMBL" id="EPY34662.1"/>
    </source>
</evidence>
<keyword evidence="4" id="KW-0620">Polyamine biosynthesis</keyword>
<name>S9UUR4_9TRYP</name>